<dbReference type="CDD" id="cd02649">
    <property type="entry name" value="nuc_hydro_CeIAG"/>
    <property type="match status" value="1"/>
</dbReference>
<proteinExistence type="predicted"/>
<accession>A0A0K3A0D1</accession>
<dbReference type="PANTHER" id="PTHR46190">
    <property type="entry name" value="SI:CH211-201H21.5-RELATED"/>
    <property type="match status" value="1"/>
</dbReference>
<dbReference type="PANTHER" id="PTHR46190:SF1">
    <property type="entry name" value="SI:CH211-201H21.5"/>
    <property type="match status" value="1"/>
</dbReference>
<dbReference type="Pfam" id="PF01156">
    <property type="entry name" value="IU_nuc_hydro"/>
    <property type="match status" value="1"/>
</dbReference>
<dbReference type="AlphaFoldDB" id="A0A0K3A0D1"/>
<dbReference type="SUPFAM" id="SSF53590">
    <property type="entry name" value="Nucleoside hydrolase"/>
    <property type="match status" value="1"/>
</dbReference>
<gene>
    <name evidence="2" type="ORF">XTPLMG730_3179</name>
</gene>
<evidence type="ECO:0000259" key="1">
    <source>
        <dbReference type="Pfam" id="PF01156"/>
    </source>
</evidence>
<name>A0A0K3A0D1_9XANT</name>
<protein>
    <submittedName>
        <fullName evidence="2">Inosine/uridine-preferring nucleoside hydrolase</fullName>
    </submittedName>
</protein>
<dbReference type="Proteomes" id="UP000045978">
    <property type="component" value="Unassembled WGS sequence"/>
</dbReference>
<organism evidence="2 3">
    <name type="scientific">Xanthomonas graminis pv. phlei</name>
    <dbReference type="NCBI Taxonomy" id="487906"/>
    <lineage>
        <taxon>Bacteria</taxon>
        <taxon>Pseudomonadati</taxon>
        <taxon>Pseudomonadota</taxon>
        <taxon>Gammaproteobacteria</taxon>
        <taxon>Lysobacterales</taxon>
        <taxon>Lysobacteraceae</taxon>
        <taxon>Xanthomonas</taxon>
        <taxon>Xanthomonas translucens group</taxon>
        <taxon>Xanthomonas graminis</taxon>
    </lineage>
</organism>
<feature type="domain" description="Inosine/uridine-preferring nucleoside hydrolase" evidence="1">
    <location>
        <begin position="21"/>
        <end position="316"/>
    </location>
</feature>
<dbReference type="InterPro" id="IPR001910">
    <property type="entry name" value="Inosine/uridine_hydrolase_dom"/>
</dbReference>
<keyword evidence="2" id="KW-0378">Hydrolase</keyword>
<evidence type="ECO:0000313" key="2">
    <source>
        <dbReference type="EMBL" id="CTP91511.1"/>
    </source>
</evidence>
<dbReference type="EMBL" id="CXOJ01000082">
    <property type="protein sequence ID" value="CTP91511.1"/>
    <property type="molecule type" value="Genomic_DNA"/>
</dbReference>
<evidence type="ECO:0000313" key="3">
    <source>
        <dbReference type="Proteomes" id="UP000045978"/>
    </source>
</evidence>
<sequence>MPDSAAERTNEESRMRDKIPLLIDTDPGVDDALALLMAFADDRHDVVGLTIAAGNVGLQHTVRNALKLCEVAGREDVPVFAGCADPLLHPAVDAAHVHGLDGFGDVGLAPAARAAQSEHAALAILRLSHQYAGALLLVALGPLTNIALALKLDSTLPQRVRRFVVMGGAITCHGNITPAAEFNIAFDPEAAHIVFSGFLHIEVADWEATVAHGLPHREVEQWLAADADKARFYEAISRKTRRRSEDSRGAYWYAADALAMAWALQPEGALEVQSRPLQVELAGVHSRGATLVDWNRRLGLADNAAMLIRYDQARFQALARAAVGAG</sequence>
<dbReference type="Gene3D" id="3.90.245.10">
    <property type="entry name" value="Ribonucleoside hydrolase-like"/>
    <property type="match status" value="1"/>
</dbReference>
<dbReference type="InterPro" id="IPR052775">
    <property type="entry name" value="IUN_hydrolase"/>
</dbReference>
<dbReference type="InterPro" id="IPR036452">
    <property type="entry name" value="Ribo_hydro-like"/>
</dbReference>
<reference evidence="2 3" key="1">
    <citation type="submission" date="2015-07" db="EMBL/GenBank/DDBJ databases">
        <authorList>
            <person name="Noorani M."/>
        </authorList>
    </citation>
    <scope>NUCLEOTIDE SEQUENCE [LARGE SCALE GENOMIC DNA]</scope>
    <source>
        <strain evidence="2">LMG730</strain>
    </source>
</reference>
<dbReference type="GO" id="GO:0016799">
    <property type="term" value="F:hydrolase activity, hydrolyzing N-glycosyl compounds"/>
    <property type="evidence" value="ECO:0007669"/>
    <property type="project" value="InterPro"/>
</dbReference>